<feature type="domain" description="Aminomethyltransferase C-terminal" evidence="5">
    <location>
        <begin position="845"/>
        <end position="931"/>
    </location>
</feature>
<comment type="similarity">
    <text evidence="1">Belongs to the GcvT family.</text>
</comment>
<dbReference type="RefSeq" id="WP_093148489.1">
    <property type="nucleotide sequence ID" value="NZ_FOUP01000002.1"/>
</dbReference>
<dbReference type="InterPro" id="IPR027266">
    <property type="entry name" value="TrmE/GcvT-like"/>
</dbReference>
<keyword evidence="2" id="KW-0560">Oxidoreductase</keyword>
<dbReference type="SUPFAM" id="SSF103025">
    <property type="entry name" value="Folate-binding domain"/>
    <property type="match status" value="1"/>
</dbReference>
<dbReference type="InterPro" id="IPR041117">
    <property type="entry name" value="SoxA_A3"/>
</dbReference>
<evidence type="ECO:0000313" key="10">
    <source>
        <dbReference type="Proteomes" id="UP000270697"/>
    </source>
</evidence>
<dbReference type="SUPFAM" id="SSF101790">
    <property type="entry name" value="Aminomethyltransferase beta-barrel domain"/>
    <property type="match status" value="1"/>
</dbReference>
<dbReference type="InterPro" id="IPR036188">
    <property type="entry name" value="FAD/NAD-bd_sf"/>
</dbReference>
<evidence type="ECO:0000313" key="8">
    <source>
        <dbReference type="EMBL" id="SFN00779.1"/>
    </source>
</evidence>
<dbReference type="Gene3D" id="1.10.10.1100">
    <property type="entry name" value="BFD-like [2Fe-2S]-binding domain"/>
    <property type="match status" value="1"/>
</dbReference>
<gene>
    <name evidence="7" type="ORF">ATL45_4679</name>
    <name evidence="8" type="ORF">SAMN05421805_102213</name>
</gene>
<reference evidence="7 10" key="2">
    <citation type="submission" date="2018-10" db="EMBL/GenBank/DDBJ databases">
        <title>Sequencing the genomes of 1000 actinobacteria strains.</title>
        <authorList>
            <person name="Klenk H.-P."/>
        </authorList>
    </citation>
    <scope>NUCLEOTIDE SEQUENCE [LARGE SCALE GENOMIC DNA]</scope>
    <source>
        <strain evidence="7 10">DSM 45119</strain>
    </source>
</reference>
<dbReference type="PANTHER" id="PTHR43757:SF2">
    <property type="entry name" value="AMINOMETHYLTRANSFERASE, MITOCHONDRIAL"/>
    <property type="match status" value="1"/>
</dbReference>
<dbReference type="GO" id="GO:0016491">
    <property type="term" value="F:oxidoreductase activity"/>
    <property type="evidence" value="ECO:0007669"/>
    <property type="project" value="UniProtKB-KW"/>
</dbReference>
<dbReference type="Pfam" id="PF07992">
    <property type="entry name" value="Pyr_redox_2"/>
    <property type="match status" value="1"/>
</dbReference>
<dbReference type="InterPro" id="IPR023753">
    <property type="entry name" value="FAD/NAD-binding_dom"/>
</dbReference>
<dbReference type="Gene3D" id="3.30.1360.120">
    <property type="entry name" value="Probable tRNA modification gtpase trme, domain 1"/>
    <property type="match status" value="1"/>
</dbReference>
<evidence type="ECO:0000259" key="4">
    <source>
        <dbReference type="Pfam" id="PF07992"/>
    </source>
</evidence>
<dbReference type="InterPro" id="IPR029043">
    <property type="entry name" value="GcvT/YgfZ_C"/>
</dbReference>
<dbReference type="AlphaFoldDB" id="A0A1I4VHX4"/>
<dbReference type="Pfam" id="PF08669">
    <property type="entry name" value="GCV_T_C"/>
    <property type="match status" value="1"/>
</dbReference>
<dbReference type="PANTHER" id="PTHR43757">
    <property type="entry name" value="AMINOMETHYLTRANSFERASE"/>
    <property type="match status" value="1"/>
</dbReference>
<dbReference type="STRING" id="455193.SAMN05421805_102213"/>
<name>A0A1I4VHX4_9PSEU</name>
<evidence type="ECO:0000259" key="6">
    <source>
        <dbReference type="Pfam" id="PF17806"/>
    </source>
</evidence>
<dbReference type="Proteomes" id="UP000199398">
    <property type="component" value="Unassembled WGS sequence"/>
</dbReference>
<dbReference type="EMBL" id="RBXX01000002">
    <property type="protein sequence ID" value="RKT86317.1"/>
    <property type="molecule type" value="Genomic_DNA"/>
</dbReference>
<dbReference type="InterPro" id="IPR013977">
    <property type="entry name" value="GcvT_C"/>
</dbReference>
<dbReference type="Gene3D" id="3.50.50.60">
    <property type="entry name" value="FAD/NAD(P)-binding domain"/>
    <property type="match status" value="1"/>
</dbReference>
<dbReference type="InterPro" id="IPR006222">
    <property type="entry name" value="GCVT_N"/>
</dbReference>
<evidence type="ECO:0000259" key="5">
    <source>
        <dbReference type="Pfam" id="PF08669"/>
    </source>
</evidence>
<dbReference type="PRINTS" id="PR00368">
    <property type="entry name" value="FADPNR"/>
</dbReference>
<dbReference type="EMBL" id="FOUP01000002">
    <property type="protein sequence ID" value="SFN00779.1"/>
    <property type="molecule type" value="Genomic_DNA"/>
</dbReference>
<dbReference type="InterPro" id="IPR041854">
    <property type="entry name" value="BFD-like_2Fe2S-bd_dom_sf"/>
</dbReference>
<sequence length="940" mass="100303">MTRLPAGGRIDRSRTLRFSVDGIELTGHPGDTLASALLANGRIEVGPSIYRDRPRGIVTADGTEPNALVQVLSGGPEPMVPATALELHDGLQVASLSGVGWLSAAPDPAVYDKKYVHADVVVVGAGPAGIAAALAAGRSGARVLLVEQGRELGGALLDGAERIDGRSAGEWIARAVREFVDMPEMRVLTRAAAVGHYDHNYLLVAERRGNRQRLWHVRAQRVVLATGAHERPMVFADNDRPGIMLASAVRTYLKRFAVLPGRDAVVVTTSDSAYLTAADLAAAGAQVRAVVDTRPEPPQRLVDLANSLGAQVFTGSAVIGTTGDRRITSARIRGVEGAGTPVDVECDLLAVCGGWNPAVQLFSQAGGALRWDRLVAGFVPEQEAGRPKVIGAARGTYDLAGCLAQGLAAGAEAATASGFRIAAPPVPPVAGDRPVSAPRPVWLVPGESGEPAEWTRHFVDLQRDATVADVWRAIGAGMRSVEHVKRYTTIGTGSDQGKTSGVNAIGLIAEALGAESPGEIGTTTFRPPHSPVSFALLAGRDRGVLHDPVRTTPMHSWHVAHGAEFEDVGQWKRPRYYPLQGEDMAAAVHRECLAARTGVAMQDVSTLGRIEVVGPDAPEFLNRVYTNAFAKLRVGKARYGVMCRADGMVLDDGVSMRLAEDRYLMSTTTGGAAAVLEWLEEWLQTEWPHLAVHCTSVTEQWAAVAVVGPDSRAVVGRLAPDLDVSNEAFGFLEFRETVLGNGIPARISRISFSGELAYEVNVASWYGLALWEAVREAGQDFGITPFGTETMHVLRAEKGFVIVGQDTDGTVTPLDLGMDWVVSKRKDFIGKRSFARPDTARADRKQLVGLLPVDPGELLPEGAHLVEPDVPLTPPVPMLGHVTSSYRSAILERAFAMALVRGGRGRIGEVLHVPVDGRRIPVEVTDPVFYDVEGARRDGR</sequence>
<evidence type="ECO:0000259" key="3">
    <source>
        <dbReference type="Pfam" id="PF01571"/>
    </source>
</evidence>
<reference evidence="8 9" key="1">
    <citation type="submission" date="2016-10" db="EMBL/GenBank/DDBJ databases">
        <authorList>
            <person name="de Groot N.N."/>
        </authorList>
    </citation>
    <scope>NUCLEOTIDE SEQUENCE [LARGE SCALE GENOMIC DNA]</scope>
    <source>
        <strain evidence="8 9">CPCC 201259</strain>
    </source>
</reference>
<proteinExistence type="inferred from homology"/>
<keyword evidence="10" id="KW-1185">Reference proteome</keyword>
<feature type="domain" description="FAD/NAD(P)-binding" evidence="4">
    <location>
        <begin position="119"/>
        <end position="371"/>
    </location>
</feature>
<dbReference type="Pfam" id="PF13510">
    <property type="entry name" value="Fer2_4"/>
    <property type="match status" value="1"/>
</dbReference>
<evidence type="ECO:0000256" key="2">
    <source>
        <dbReference type="ARBA" id="ARBA00023002"/>
    </source>
</evidence>
<evidence type="ECO:0000313" key="9">
    <source>
        <dbReference type="Proteomes" id="UP000199398"/>
    </source>
</evidence>
<feature type="domain" description="SoxA A3" evidence="6">
    <location>
        <begin position="455"/>
        <end position="540"/>
    </location>
</feature>
<dbReference type="SUPFAM" id="SSF51905">
    <property type="entry name" value="FAD/NAD(P)-binding domain"/>
    <property type="match status" value="1"/>
</dbReference>
<dbReference type="Pfam" id="PF17806">
    <property type="entry name" value="SO_alpha_A3"/>
    <property type="match status" value="1"/>
</dbReference>
<dbReference type="Pfam" id="PF01571">
    <property type="entry name" value="GCV_T"/>
    <property type="match status" value="1"/>
</dbReference>
<dbReference type="Proteomes" id="UP000270697">
    <property type="component" value="Unassembled WGS sequence"/>
</dbReference>
<dbReference type="PRINTS" id="PR00469">
    <property type="entry name" value="PNDRDTASEII"/>
</dbReference>
<dbReference type="OrthoDB" id="5287468at2"/>
<dbReference type="Gene3D" id="3.10.20.440">
    <property type="entry name" value="2Fe-2S iron-sulphur cluster binding domain, sarcosine oxidase, alpha subunit, N-terminal domain"/>
    <property type="match status" value="1"/>
</dbReference>
<feature type="domain" description="GCVT N-terminal" evidence="3">
    <location>
        <begin position="554"/>
        <end position="826"/>
    </location>
</feature>
<accession>A0A1I4VHX4</accession>
<dbReference type="InterPro" id="IPR042204">
    <property type="entry name" value="2Fe-2S-bd_N"/>
</dbReference>
<evidence type="ECO:0000256" key="1">
    <source>
        <dbReference type="ARBA" id="ARBA00008609"/>
    </source>
</evidence>
<dbReference type="InterPro" id="IPR028896">
    <property type="entry name" value="GcvT/YgfZ/DmdA"/>
</dbReference>
<protein>
    <submittedName>
        <fullName evidence="8">Sarcosine oxidase subunit alpha</fullName>
    </submittedName>
</protein>
<evidence type="ECO:0000313" key="7">
    <source>
        <dbReference type="EMBL" id="RKT86317.1"/>
    </source>
</evidence>
<organism evidence="8 9">
    <name type="scientific">Saccharopolyspora antimicrobica</name>
    <dbReference type="NCBI Taxonomy" id="455193"/>
    <lineage>
        <taxon>Bacteria</taxon>
        <taxon>Bacillati</taxon>
        <taxon>Actinomycetota</taxon>
        <taxon>Actinomycetes</taxon>
        <taxon>Pseudonocardiales</taxon>
        <taxon>Pseudonocardiaceae</taxon>
        <taxon>Saccharopolyspora</taxon>
    </lineage>
</organism>